<gene>
    <name evidence="3" type="ORF">MVI01_31440</name>
</gene>
<dbReference type="EMBL" id="BJVY01000015">
    <property type="protein sequence ID" value="GEL71360.1"/>
    <property type="molecule type" value="Genomic_DNA"/>
</dbReference>
<organism evidence="3 4">
    <name type="scientific">Myxococcus virescens</name>
    <dbReference type="NCBI Taxonomy" id="83456"/>
    <lineage>
        <taxon>Bacteria</taxon>
        <taxon>Pseudomonadati</taxon>
        <taxon>Myxococcota</taxon>
        <taxon>Myxococcia</taxon>
        <taxon>Myxococcales</taxon>
        <taxon>Cystobacterineae</taxon>
        <taxon>Myxococcaceae</taxon>
        <taxon>Myxococcus</taxon>
    </lineage>
</organism>
<keyword evidence="2" id="KW-0472">Membrane</keyword>
<feature type="region of interest" description="Disordered" evidence="1">
    <location>
        <begin position="234"/>
        <end position="261"/>
    </location>
</feature>
<feature type="transmembrane region" description="Helical" evidence="2">
    <location>
        <begin position="46"/>
        <end position="65"/>
    </location>
</feature>
<feature type="compositionally biased region" description="Pro residues" evidence="1">
    <location>
        <begin position="95"/>
        <end position="108"/>
    </location>
</feature>
<dbReference type="Proteomes" id="UP000321224">
    <property type="component" value="Unassembled WGS sequence"/>
</dbReference>
<sequence>MLHCAKDATHCGIRCGALRYLAVGGCRVHSVRGIRSGMAVNAWRKGLPGLVVATGLVVAALVYALRQDPEPVTPESPAVVKQAATPTAPHSEARTPPPPPPRATPPPLDLTRPPEEVPDDNAPKVHPVDLQVIRAKLPDNLYWRMGAPTQDPAELERREAESRRWNELYGKVLSADATVEQIREYYGHRRQVSEDFITFSTEVLSRFGDVLPERDRGLYELSINMHRTRLAELPAQEQDALDRREAQERRREAWRQGLQSP</sequence>
<dbReference type="AlphaFoldDB" id="A0A511HCU9"/>
<name>A0A511HCU9_9BACT</name>
<keyword evidence="2" id="KW-0812">Transmembrane</keyword>
<protein>
    <submittedName>
        <fullName evidence="3">Uncharacterized protein</fullName>
    </submittedName>
</protein>
<proteinExistence type="predicted"/>
<evidence type="ECO:0000256" key="1">
    <source>
        <dbReference type="SAM" id="MobiDB-lite"/>
    </source>
</evidence>
<keyword evidence="2" id="KW-1133">Transmembrane helix</keyword>
<reference evidence="3 4" key="1">
    <citation type="submission" date="2019-07" db="EMBL/GenBank/DDBJ databases">
        <title>Whole genome shotgun sequence of Myxococcus virescens NBRC 100334.</title>
        <authorList>
            <person name="Hosoyama A."/>
            <person name="Uohara A."/>
            <person name="Ohji S."/>
            <person name="Ichikawa N."/>
        </authorList>
    </citation>
    <scope>NUCLEOTIDE SEQUENCE [LARGE SCALE GENOMIC DNA]</scope>
    <source>
        <strain evidence="3 4">NBRC 100334</strain>
    </source>
</reference>
<evidence type="ECO:0000313" key="3">
    <source>
        <dbReference type="EMBL" id="GEL71360.1"/>
    </source>
</evidence>
<comment type="caution">
    <text evidence="3">The sequence shown here is derived from an EMBL/GenBank/DDBJ whole genome shotgun (WGS) entry which is preliminary data.</text>
</comment>
<feature type="region of interest" description="Disordered" evidence="1">
    <location>
        <begin position="70"/>
        <end position="124"/>
    </location>
</feature>
<accession>A0A511HCU9</accession>
<feature type="compositionally biased region" description="Basic and acidic residues" evidence="1">
    <location>
        <begin position="240"/>
        <end position="254"/>
    </location>
</feature>
<evidence type="ECO:0000256" key="2">
    <source>
        <dbReference type="SAM" id="Phobius"/>
    </source>
</evidence>
<evidence type="ECO:0000313" key="4">
    <source>
        <dbReference type="Proteomes" id="UP000321224"/>
    </source>
</evidence>